<dbReference type="AlphaFoldDB" id="A0A4S8HN07"/>
<dbReference type="EMBL" id="STFF01000006">
    <property type="protein sequence ID" value="THU36101.1"/>
    <property type="molecule type" value="Genomic_DNA"/>
</dbReference>
<keyword evidence="2" id="KW-1185">Reference proteome</keyword>
<dbReference type="Proteomes" id="UP000306918">
    <property type="component" value="Unassembled WGS sequence"/>
</dbReference>
<dbReference type="OrthoDB" id="9959939at2"/>
<evidence type="ECO:0000313" key="2">
    <source>
        <dbReference type="Proteomes" id="UP000306918"/>
    </source>
</evidence>
<organism evidence="1 2">
    <name type="scientific">Niastella caeni</name>
    <dbReference type="NCBI Taxonomy" id="2569763"/>
    <lineage>
        <taxon>Bacteria</taxon>
        <taxon>Pseudomonadati</taxon>
        <taxon>Bacteroidota</taxon>
        <taxon>Chitinophagia</taxon>
        <taxon>Chitinophagales</taxon>
        <taxon>Chitinophagaceae</taxon>
        <taxon>Niastella</taxon>
    </lineage>
</organism>
<proteinExistence type="predicted"/>
<gene>
    <name evidence="1" type="ORF">FAM09_22210</name>
</gene>
<evidence type="ECO:0000313" key="1">
    <source>
        <dbReference type="EMBL" id="THU36101.1"/>
    </source>
</evidence>
<dbReference type="RefSeq" id="WP_136579340.1">
    <property type="nucleotide sequence ID" value="NZ_STFF01000006.1"/>
</dbReference>
<protein>
    <submittedName>
        <fullName evidence="1">Uncharacterized protein</fullName>
    </submittedName>
</protein>
<accession>A0A4S8HN07</accession>
<sequence>MIFNFRRYEVPETYYSDIDISIPPGVKYDLYDGSHLVGTFIDGYNKTFARFKDGDSYKRHTKIFGSLANAHYLLNDHEPNFAYVTIYYTIVKILKAKLEFYDDPSTYIMDYNNFNGSKGFDLVIDIKAGDQTVFSLKNTSKRKFLSRNSDRPMEGTIEISDSLHRDKIFGFLLAIQLYYRRYYRGRFI</sequence>
<comment type="caution">
    <text evidence="1">The sequence shown here is derived from an EMBL/GenBank/DDBJ whole genome shotgun (WGS) entry which is preliminary data.</text>
</comment>
<reference evidence="1 2" key="1">
    <citation type="submission" date="2019-04" db="EMBL/GenBank/DDBJ databases">
        <title>Niastella caeni sp. nov., isolated from activated sludge.</title>
        <authorList>
            <person name="Sheng M."/>
        </authorList>
    </citation>
    <scope>NUCLEOTIDE SEQUENCE [LARGE SCALE GENOMIC DNA]</scope>
    <source>
        <strain evidence="1 2">HX-2-15</strain>
    </source>
</reference>
<name>A0A4S8HN07_9BACT</name>